<evidence type="ECO:0000259" key="4">
    <source>
        <dbReference type="PROSITE" id="PS50968"/>
    </source>
</evidence>
<dbReference type="PROSITE" id="PS50968">
    <property type="entry name" value="BIOTINYL_LIPOYL"/>
    <property type="match status" value="1"/>
</dbReference>
<dbReference type="InterPro" id="IPR000089">
    <property type="entry name" value="Biotin_lipoyl"/>
</dbReference>
<dbReference type="Gene3D" id="2.40.50.100">
    <property type="match status" value="1"/>
</dbReference>
<dbReference type="Gene3D" id="3.40.50.20">
    <property type="match status" value="1"/>
</dbReference>
<comment type="similarity">
    <text evidence="2">Belongs to the transferase hexapeptide repeat family.</text>
</comment>
<reference evidence="6" key="1">
    <citation type="submission" date="2023-08" db="EMBL/GenBank/DDBJ databases">
        <title>Rhodospirillaceae gen. nov., a novel taxon isolated from the Yangtze River Yuezi River estuary sludge.</title>
        <authorList>
            <person name="Ruan L."/>
        </authorList>
    </citation>
    <scope>NUCLEOTIDE SEQUENCE [LARGE SCALE GENOMIC DNA]</scope>
    <source>
        <strain evidence="6">R-7</strain>
    </source>
</reference>
<evidence type="ECO:0000256" key="2">
    <source>
        <dbReference type="ARBA" id="ARBA00007274"/>
    </source>
</evidence>
<dbReference type="RefSeq" id="WP_379954565.1">
    <property type="nucleotide sequence ID" value="NZ_JAUYVI010000002.1"/>
</dbReference>
<dbReference type="PANTHER" id="PTHR43300">
    <property type="entry name" value="ACETYLTRANSFERASE"/>
    <property type="match status" value="1"/>
</dbReference>
<proteinExistence type="inferred from homology"/>
<sequence>MITLIRLPAVNPNDERGTIIAWLKEAGVKVRKGENICEIETSKATVELTAEADGYLVHLAAPGDSVPVGKPVAAVTETAGEDVAAALKQEESSAEKTGGADERRWTKKAFIVARRTGVDLETLAARNPGKTLTEEDVLAAQSEASGPSVDLTEREFPDSRPERVLLLGGAGGAGAIAIDAMRRGTGKQRPAAILDNNPKAKGMTSMGVPILGPLDMIDELWQQQAFDAAVILFTDDVKERQAHFERLTARGIRFTNLIDPSVQLRSYVRMGVGNVIMANCFFALGVSLGDNNFFASHTVVEHHSTVGSHCAIGPRCTTSGRVQIGDRVRFGMQVAIEPYLKIGSDSVVASGIALTSHVPERTIVKSHAQYTTREA</sequence>
<dbReference type="SUPFAM" id="SSF51161">
    <property type="entry name" value="Trimeric LpxA-like enzymes"/>
    <property type="match status" value="1"/>
</dbReference>
<keyword evidence="6" id="KW-1185">Reference proteome</keyword>
<comment type="cofactor">
    <cofactor evidence="1">
        <name>(R)-lipoate</name>
        <dbReference type="ChEBI" id="CHEBI:83088"/>
    </cofactor>
</comment>
<dbReference type="Proteomes" id="UP001230156">
    <property type="component" value="Unassembled WGS sequence"/>
</dbReference>
<dbReference type="InterPro" id="IPR011053">
    <property type="entry name" value="Single_hybrid_motif"/>
</dbReference>
<organism evidence="5 6">
    <name type="scientific">Dongia sedimenti</name>
    <dbReference type="NCBI Taxonomy" id="3064282"/>
    <lineage>
        <taxon>Bacteria</taxon>
        <taxon>Pseudomonadati</taxon>
        <taxon>Pseudomonadota</taxon>
        <taxon>Alphaproteobacteria</taxon>
        <taxon>Rhodospirillales</taxon>
        <taxon>Dongiaceae</taxon>
        <taxon>Dongia</taxon>
    </lineage>
</organism>
<dbReference type="Pfam" id="PF00364">
    <property type="entry name" value="Biotin_lipoyl"/>
    <property type="match status" value="1"/>
</dbReference>
<dbReference type="PROSITE" id="PS00189">
    <property type="entry name" value="LIPOYL"/>
    <property type="match status" value="1"/>
</dbReference>
<dbReference type="InterPro" id="IPR011004">
    <property type="entry name" value="Trimer_LpxA-like_sf"/>
</dbReference>
<dbReference type="SUPFAM" id="SSF51230">
    <property type="entry name" value="Single hybrid motif"/>
    <property type="match status" value="1"/>
</dbReference>
<feature type="domain" description="Lipoyl-binding" evidence="4">
    <location>
        <begin position="2"/>
        <end position="76"/>
    </location>
</feature>
<protein>
    <submittedName>
        <fullName evidence="5">Biotin/lipoyl-containing protein</fullName>
    </submittedName>
</protein>
<dbReference type="InterPro" id="IPR003016">
    <property type="entry name" value="2-oxoA_DH_lipoyl-BS"/>
</dbReference>
<dbReference type="PANTHER" id="PTHR43300:SF7">
    <property type="entry name" value="UDP-N-ACETYLBACILLOSAMINE N-ACETYLTRANSFERASE"/>
    <property type="match status" value="1"/>
</dbReference>
<dbReference type="Gene3D" id="2.160.10.10">
    <property type="entry name" value="Hexapeptide repeat proteins"/>
    <property type="match status" value="1"/>
</dbReference>
<accession>A0ABU0YHH0</accession>
<evidence type="ECO:0000313" key="5">
    <source>
        <dbReference type="EMBL" id="MDQ7247161.1"/>
    </source>
</evidence>
<name>A0ABU0YHH0_9PROT</name>
<dbReference type="InterPro" id="IPR050179">
    <property type="entry name" value="Trans_hexapeptide_repeat"/>
</dbReference>
<evidence type="ECO:0000256" key="3">
    <source>
        <dbReference type="ARBA" id="ARBA00022823"/>
    </source>
</evidence>
<keyword evidence="3" id="KW-0450">Lipoyl</keyword>
<dbReference type="CDD" id="cd06849">
    <property type="entry name" value="lipoyl_domain"/>
    <property type="match status" value="1"/>
</dbReference>
<gene>
    <name evidence="5" type="ORF">Q8A70_05770</name>
</gene>
<comment type="caution">
    <text evidence="5">The sequence shown here is derived from an EMBL/GenBank/DDBJ whole genome shotgun (WGS) entry which is preliminary data.</text>
</comment>
<evidence type="ECO:0000313" key="6">
    <source>
        <dbReference type="Proteomes" id="UP001230156"/>
    </source>
</evidence>
<evidence type="ECO:0000256" key="1">
    <source>
        <dbReference type="ARBA" id="ARBA00001938"/>
    </source>
</evidence>
<dbReference type="EMBL" id="JAUYVI010000002">
    <property type="protein sequence ID" value="MDQ7247161.1"/>
    <property type="molecule type" value="Genomic_DNA"/>
</dbReference>